<dbReference type="Proteomes" id="UP000564885">
    <property type="component" value="Unassembled WGS sequence"/>
</dbReference>
<comment type="caution">
    <text evidence="10">The sequence shown here is derived from an EMBL/GenBank/DDBJ whole genome shotgun (WGS) entry which is preliminary data.</text>
</comment>
<dbReference type="InterPro" id="IPR007890">
    <property type="entry name" value="CHASE2"/>
</dbReference>
<evidence type="ECO:0000256" key="2">
    <source>
        <dbReference type="ARBA" id="ARBA00005381"/>
    </source>
</evidence>
<dbReference type="PANTHER" id="PTHR43081:SF1">
    <property type="entry name" value="ADENYLATE CYCLASE, TERMINAL-DIFFERENTIATION SPECIFIC"/>
    <property type="match status" value="1"/>
</dbReference>
<proteinExistence type="inferred from homology"/>
<evidence type="ECO:0000256" key="8">
    <source>
        <dbReference type="SAM" id="Phobius"/>
    </source>
</evidence>
<dbReference type="EMBL" id="JABEPP010000003">
    <property type="protein sequence ID" value="NNM73175.1"/>
    <property type="molecule type" value="Genomic_DNA"/>
</dbReference>
<evidence type="ECO:0000256" key="1">
    <source>
        <dbReference type="ARBA" id="ARBA00004196"/>
    </source>
</evidence>
<feature type="transmembrane region" description="Helical" evidence="8">
    <location>
        <begin position="434"/>
        <end position="453"/>
    </location>
</feature>
<dbReference type="GO" id="GO:0035556">
    <property type="term" value="P:intracellular signal transduction"/>
    <property type="evidence" value="ECO:0007669"/>
    <property type="project" value="InterPro"/>
</dbReference>
<dbReference type="AlphaFoldDB" id="A0A849IA78"/>
<feature type="domain" description="Guanylate cyclase" evidence="9">
    <location>
        <begin position="495"/>
        <end position="635"/>
    </location>
</feature>
<keyword evidence="5 8" id="KW-1133">Transmembrane helix</keyword>
<dbReference type="InterPro" id="IPR001054">
    <property type="entry name" value="A/G_cyclase"/>
</dbReference>
<keyword evidence="11" id="KW-1185">Reference proteome</keyword>
<sequence>MHGRPAPERVGPAPPRRLRRGGGPGSLRRTARRFGFGRALSLALLALLLAIRIWDPAPVEAVRLRTFDAFQVLKPRVPHPAKPVMIVDIDEASLRELGQWPWARTRVAELVSKLTTAGAVVIAFDIVFAEPDRLSPALVADALSQLDEATRTTLRSLPSNDEVLAGAMKASRVILGQTALGHPAPWPDPEPPPQTGIGRLGPDPARFLPSFPGLLRNVPVLEKAALGRGLFTILPERDGIVRRVPMVVRAEGAEVPTLSLEILRILTGGASILMRSDEAGVQSVRLPGFEMQTDPHGQVWVHFTPHDPSRFLSAKDVLAGRFAPEQVANKIVLVGTSAIGLLDNKTTPLERAMPGVEVHAQVLESALTGQVLSSPSYAAAIEILVTVAVAVAIILFAPILGAVPLLLFGTAVAACLAAASWYRYSHSGLLLDATFPLGASFLVYLTLVFTNYFREQVDRSRIRSAFGQYLSPALVEQLAQNPEKLRLGGEERLMTIMFSDVRGFTTISESYKRDPQGLTALMNRFLTPLTNAILDRQGTIDKYMGDAIMAFWNAPLDDPKQEENACAAALDMLRRLKAVNAEREREAAESGQAFIPLDIGIGINTGPCVVGNMGSNLRFDYSVLGDTVNLASRLEGQSKLYGVKVVLGAASAAKVTASFAVLEIDLIRVKGKKEPERVFALLGDADLRGTAEFGRLAETHADMIARYRAGDWDGAEAALEDARELAEGLGISGLYELYAGRIAAFRAEPPPPDWAGVYVALSK</sequence>
<evidence type="ECO:0000256" key="6">
    <source>
        <dbReference type="ARBA" id="ARBA00023136"/>
    </source>
</evidence>
<keyword evidence="4 8" id="KW-0812">Transmembrane</keyword>
<gene>
    <name evidence="10" type="ORF">HJG44_12370</name>
</gene>
<dbReference type="CDD" id="cd07302">
    <property type="entry name" value="CHD"/>
    <property type="match status" value="1"/>
</dbReference>
<dbReference type="InterPro" id="IPR029787">
    <property type="entry name" value="Nucleotide_cyclase"/>
</dbReference>
<protein>
    <submittedName>
        <fullName evidence="10">Adenylate/guanylate cyclase domain-containing protein</fullName>
    </submittedName>
</protein>
<keyword evidence="6 8" id="KW-0472">Membrane</keyword>
<dbReference type="InterPro" id="IPR050697">
    <property type="entry name" value="Adenylyl/Guanylyl_Cyclase_3/4"/>
</dbReference>
<dbReference type="RefSeq" id="WP_171218664.1">
    <property type="nucleotide sequence ID" value="NZ_JABEPP010000003.1"/>
</dbReference>
<dbReference type="Pfam" id="PF00211">
    <property type="entry name" value="Guanylate_cyc"/>
    <property type="match status" value="1"/>
</dbReference>
<organism evidence="10 11">
    <name type="scientific">Enterovirga aerilata</name>
    <dbReference type="NCBI Taxonomy" id="2730920"/>
    <lineage>
        <taxon>Bacteria</taxon>
        <taxon>Pseudomonadati</taxon>
        <taxon>Pseudomonadota</taxon>
        <taxon>Alphaproteobacteria</taxon>
        <taxon>Hyphomicrobiales</taxon>
        <taxon>Methylobacteriaceae</taxon>
        <taxon>Enterovirga</taxon>
    </lineage>
</organism>
<comment type="similarity">
    <text evidence="2">Belongs to the adenylyl cyclase class-3 family.</text>
</comment>
<accession>A0A849IA78</accession>
<feature type="transmembrane region" description="Helical" evidence="8">
    <location>
        <begin position="403"/>
        <end position="422"/>
    </location>
</feature>
<evidence type="ECO:0000259" key="9">
    <source>
        <dbReference type="PROSITE" id="PS50125"/>
    </source>
</evidence>
<dbReference type="SUPFAM" id="SSF55073">
    <property type="entry name" value="Nucleotide cyclase"/>
    <property type="match status" value="1"/>
</dbReference>
<evidence type="ECO:0000313" key="11">
    <source>
        <dbReference type="Proteomes" id="UP000564885"/>
    </source>
</evidence>
<evidence type="ECO:0000313" key="10">
    <source>
        <dbReference type="EMBL" id="NNM73175.1"/>
    </source>
</evidence>
<dbReference type="Gene3D" id="3.30.70.1230">
    <property type="entry name" value="Nucleotide cyclase"/>
    <property type="match status" value="1"/>
</dbReference>
<keyword evidence="3" id="KW-1003">Cell membrane</keyword>
<feature type="region of interest" description="Disordered" evidence="7">
    <location>
        <begin position="1"/>
        <end position="26"/>
    </location>
</feature>
<dbReference type="FunFam" id="3.30.70.1230:FF:000016">
    <property type="entry name" value="Adenylate/guanylate cyclase domain-containing protein"/>
    <property type="match status" value="1"/>
</dbReference>
<name>A0A849IA78_9HYPH</name>
<dbReference type="Pfam" id="PF05226">
    <property type="entry name" value="CHASE2"/>
    <property type="match status" value="1"/>
</dbReference>
<dbReference type="GO" id="GO:0004016">
    <property type="term" value="F:adenylate cyclase activity"/>
    <property type="evidence" value="ECO:0007669"/>
    <property type="project" value="UniProtKB-ARBA"/>
</dbReference>
<comment type="subcellular location">
    <subcellularLocation>
        <location evidence="1">Cell envelope</location>
    </subcellularLocation>
</comment>
<evidence type="ECO:0000256" key="4">
    <source>
        <dbReference type="ARBA" id="ARBA00022692"/>
    </source>
</evidence>
<dbReference type="GO" id="GO:0030313">
    <property type="term" value="C:cell envelope"/>
    <property type="evidence" value="ECO:0007669"/>
    <property type="project" value="UniProtKB-SubCell"/>
</dbReference>
<dbReference type="GO" id="GO:0006171">
    <property type="term" value="P:cAMP biosynthetic process"/>
    <property type="evidence" value="ECO:0007669"/>
    <property type="project" value="TreeGrafter"/>
</dbReference>
<dbReference type="SMART" id="SM01080">
    <property type="entry name" value="CHASE2"/>
    <property type="match status" value="1"/>
</dbReference>
<dbReference type="SMART" id="SM00044">
    <property type="entry name" value="CYCc"/>
    <property type="match status" value="1"/>
</dbReference>
<evidence type="ECO:0000256" key="3">
    <source>
        <dbReference type="ARBA" id="ARBA00022475"/>
    </source>
</evidence>
<evidence type="ECO:0000256" key="5">
    <source>
        <dbReference type="ARBA" id="ARBA00022989"/>
    </source>
</evidence>
<evidence type="ECO:0000256" key="7">
    <source>
        <dbReference type="SAM" id="MobiDB-lite"/>
    </source>
</evidence>
<dbReference type="PANTHER" id="PTHR43081">
    <property type="entry name" value="ADENYLATE CYCLASE, TERMINAL-DIFFERENTIATION SPECIFIC-RELATED"/>
    <property type="match status" value="1"/>
</dbReference>
<reference evidence="10 11" key="1">
    <citation type="submission" date="2020-04" db="EMBL/GenBank/DDBJ databases">
        <title>Enterovirga sp. isolate from soil.</title>
        <authorList>
            <person name="Chea S."/>
            <person name="Kim D.-U."/>
        </authorList>
    </citation>
    <scope>NUCLEOTIDE SEQUENCE [LARGE SCALE GENOMIC DNA]</scope>
    <source>
        <strain evidence="10 11">DB1703</strain>
    </source>
</reference>
<dbReference type="PROSITE" id="PS50125">
    <property type="entry name" value="GUANYLATE_CYCLASE_2"/>
    <property type="match status" value="1"/>
</dbReference>
<feature type="transmembrane region" description="Helical" evidence="8">
    <location>
        <begin position="377"/>
        <end position="396"/>
    </location>
</feature>